<name>A0A433QYF7_9FUNG</name>
<sequence length="192" mass="21860">MSTSIPQKSTPVTIFNTFFCVLWRKDPAKVIGKFDPYSNRFSLIPVYEGYHWFLVVLCNMDLWVDSSEVKDSSQRPFVTVLDSLEGCCQQENIKIIVEYLTIEAKCRISTPHTPEPRIVTAKEDEEPAISDMRVHIQEVIQRRYDMMPSNEPAASEPATVPADPTDSRVIETRSRKGKEKAMPEVVISPPVK</sequence>
<feature type="compositionally biased region" description="Basic and acidic residues" evidence="1">
    <location>
        <begin position="165"/>
        <end position="182"/>
    </location>
</feature>
<dbReference type="Gene3D" id="3.30.310.130">
    <property type="entry name" value="Ubiquitin-related"/>
    <property type="match status" value="1"/>
</dbReference>
<evidence type="ECO:0000256" key="1">
    <source>
        <dbReference type="SAM" id="MobiDB-lite"/>
    </source>
</evidence>
<comment type="caution">
    <text evidence="2">The sequence shown here is derived from an EMBL/GenBank/DDBJ whole genome shotgun (WGS) entry which is preliminary data.</text>
</comment>
<dbReference type="InterPro" id="IPR038765">
    <property type="entry name" value="Papain-like_cys_pep_sf"/>
</dbReference>
<dbReference type="Proteomes" id="UP000274822">
    <property type="component" value="Unassembled WGS sequence"/>
</dbReference>
<evidence type="ECO:0000313" key="3">
    <source>
        <dbReference type="Proteomes" id="UP000274822"/>
    </source>
</evidence>
<evidence type="ECO:0000313" key="2">
    <source>
        <dbReference type="EMBL" id="RUS34774.1"/>
    </source>
</evidence>
<dbReference type="SUPFAM" id="SSF54001">
    <property type="entry name" value="Cysteine proteinases"/>
    <property type="match status" value="1"/>
</dbReference>
<organism evidence="2 3">
    <name type="scientific">Jimgerdemannia flammicorona</name>
    <dbReference type="NCBI Taxonomy" id="994334"/>
    <lineage>
        <taxon>Eukaryota</taxon>
        <taxon>Fungi</taxon>
        <taxon>Fungi incertae sedis</taxon>
        <taxon>Mucoromycota</taxon>
        <taxon>Mucoromycotina</taxon>
        <taxon>Endogonomycetes</taxon>
        <taxon>Endogonales</taxon>
        <taxon>Endogonaceae</taxon>
        <taxon>Jimgerdemannia</taxon>
    </lineage>
</organism>
<gene>
    <name evidence="2" type="ORF">BC938DRAFT_478585</name>
</gene>
<proteinExistence type="predicted"/>
<dbReference type="EMBL" id="RBNJ01000335">
    <property type="protein sequence ID" value="RUS34774.1"/>
    <property type="molecule type" value="Genomic_DNA"/>
</dbReference>
<evidence type="ECO:0008006" key="4">
    <source>
        <dbReference type="Google" id="ProtNLM"/>
    </source>
</evidence>
<protein>
    <recommendedName>
        <fullName evidence="4">Ubiquitin-like protease family profile domain-containing protein</fullName>
    </recommendedName>
</protein>
<accession>A0A433QYF7</accession>
<keyword evidence="3" id="KW-1185">Reference proteome</keyword>
<feature type="region of interest" description="Disordered" evidence="1">
    <location>
        <begin position="149"/>
        <end position="192"/>
    </location>
</feature>
<dbReference type="AlphaFoldDB" id="A0A433QYF7"/>
<reference evidence="2 3" key="1">
    <citation type="journal article" date="2018" name="New Phytol.">
        <title>Phylogenomics of Endogonaceae and evolution of mycorrhizas within Mucoromycota.</title>
        <authorList>
            <person name="Chang Y."/>
            <person name="Desiro A."/>
            <person name="Na H."/>
            <person name="Sandor L."/>
            <person name="Lipzen A."/>
            <person name="Clum A."/>
            <person name="Barry K."/>
            <person name="Grigoriev I.V."/>
            <person name="Martin F.M."/>
            <person name="Stajich J.E."/>
            <person name="Smith M.E."/>
            <person name="Bonito G."/>
            <person name="Spatafora J.W."/>
        </authorList>
    </citation>
    <scope>NUCLEOTIDE SEQUENCE [LARGE SCALE GENOMIC DNA]</scope>
    <source>
        <strain evidence="2 3">AD002</strain>
    </source>
</reference>